<organism evidence="1 2">
    <name type="scientific">Streptococcus canis</name>
    <dbReference type="NCBI Taxonomy" id="1329"/>
    <lineage>
        <taxon>Bacteria</taxon>
        <taxon>Bacillati</taxon>
        <taxon>Bacillota</taxon>
        <taxon>Bacilli</taxon>
        <taxon>Lactobacillales</taxon>
        <taxon>Streptococcaceae</taxon>
        <taxon>Streptococcus</taxon>
    </lineage>
</organism>
<dbReference type="AlphaFoldDB" id="A0A3P5XT51"/>
<protein>
    <submittedName>
        <fullName evidence="1">Uncharacterized protein</fullName>
    </submittedName>
</protein>
<sequence>MTQEQLLEMLRARLPRDQILLESFLRYQAVHFDEDWDSLIQNFTTQRGVITSPVQVVRFETEVSAFVEASPFNEATDLSSYTQTFGQAGLKMNRLH</sequence>
<dbReference type="Proteomes" id="UP000280759">
    <property type="component" value="Unassembled WGS sequence"/>
</dbReference>
<name>A0A3P5XT51_STRCB</name>
<reference evidence="1 2" key="1">
    <citation type="submission" date="2018-10" db="EMBL/GenBank/DDBJ databases">
        <authorList>
            <consortium name="Molecular Microbiology and Infection Unit (UMMI)"/>
            <person name="Machado M."/>
        </authorList>
    </citation>
    <scope>NUCLEOTIDE SEQUENCE [LARGE SCALE GENOMIC DNA]</scope>
    <source>
        <strain evidence="1">FMV2238.02</strain>
    </source>
</reference>
<accession>A0A3P5XT51</accession>
<evidence type="ECO:0000313" key="2">
    <source>
        <dbReference type="Proteomes" id="UP000280759"/>
    </source>
</evidence>
<dbReference type="EMBL" id="UXEP01000125">
    <property type="protein sequence ID" value="VDC44016.1"/>
    <property type="molecule type" value="Genomic_DNA"/>
</dbReference>
<evidence type="ECO:0000313" key="1">
    <source>
        <dbReference type="EMBL" id="VDC44016.1"/>
    </source>
</evidence>
<keyword evidence="2" id="KW-1185">Reference proteome</keyword>
<proteinExistence type="predicted"/>
<gene>
    <name evidence="1" type="ORF">FMV2238Y02_24510</name>
</gene>